<accession>A0A368HFL8</accession>
<dbReference type="Proteomes" id="UP000253250">
    <property type="component" value="Unassembled WGS sequence"/>
</dbReference>
<name>A0A368HFL8_9GAMM</name>
<dbReference type="OrthoDB" id="7960540at2"/>
<reference evidence="1 2" key="1">
    <citation type="submission" date="2018-02" db="EMBL/GenBank/DDBJ databases">
        <title>Insights into the biology of acidophilic members of the Acidiferrobacteraceae family derived from comparative genomic analyses.</title>
        <authorList>
            <person name="Issotta F."/>
            <person name="Thyssen C."/>
            <person name="Mena C."/>
            <person name="Moya A."/>
            <person name="Bellenberg S."/>
            <person name="Sproer C."/>
            <person name="Covarrubias P.C."/>
            <person name="Sand W."/>
            <person name="Quatrini R."/>
            <person name="Vera M."/>
        </authorList>
    </citation>
    <scope>NUCLEOTIDE SEQUENCE [LARGE SCALE GENOMIC DNA]</scope>
    <source>
        <strain evidence="2">m-1</strain>
    </source>
</reference>
<gene>
    <name evidence="1" type="ORF">C4900_13510</name>
</gene>
<evidence type="ECO:0000313" key="2">
    <source>
        <dbReference type="Proteomes" id="UP000253250"/>
    </source>
</evidence>
<dbReference type="AlphaFoldDB" id="A0A368HFL8"/>
<keyword evidence="2" id="KW-1185">Reference proteome</keyword>
<evidence type="ECO:0000313" key="1">
    <source>
        <dbReference type="EMBL" id="RCN57236.1"/>
    </source>
</evidence>
<proteinExistence type="predicted"/>
<comment type="caution">
    <text evidence="1">The sequence shown here is derived from an EMBL/GenBank/DDBJ whole genome shotgun (WGS) entry which is preliminary data.</text>
</comment>
<sequence>MTVNESDWSRLQALLDAEDGPLLPALRRDFPGLAFVRCDASDMAASRPFRVTPTADVYLIDGRDHCVSLTSDLGAATGVLIALRERS</sequence>
<dbReference type="EMBL" id="PSYR01000002">
    <property type="protein sequence ID" value="RCN57236.1"/>
    <property type="molecule type" value="Genomic_DNA"/>
</dbReference>
<protein>
    <submittedName>
        <fullName evidence="1">Uncharacterized protein</fullName>
    </submittedName>
</protein>
<organism evidence="1 2">
    <name type="scientific">Acidiferrobacter thiooxydans</name>
    <dbReference type="NCBI Taxonomy" id="163359"/>
    <lineage>
        <taxon>Bacteria</taxon>
        <taxon>Pseudomonadati</taxon>
        <taxon>Pseudomonadota</taxon>
        <taxon>Gammaproteobacteria</taxon>
        <taxon>Acidiferrobacterales</taxon>
        <taxon>Acidiferrobacteraceae</taxon>
        <taxon>Acidiferrobacter</taxon>
    </lineage>
</organism>